<dbReference type="RefSeq" id="WP_106521329.1">
    <property type="nucleotide sequence ID" value="NZ_PYGD01000001.1"/>
</dbReference>
<dbReference type="Pfam" id="PF00583">
    <property type="entry name" value="Acetyltransf_1"/>
    <property type="match status" value="1"/>
</dbReference>
<dbReference type="SUPFAM" id="SSF55729">
    <property type="entry name" value="Acyl-CoA N-acyltransferases (Nat)"/>
    <property type="match status" value="1"/>
</dbReference>
<dbReference type="Gene3D" id="3.40.630.30">
    <property type="match status" value="1"/>
</dbReference>
<evidence type="ECO:0000259" key="1">
    <source>
        <dbReference type="PROSITE" id="PS51186"/>
    </source>
</evidence>
<dbReference type="InterPro" id="IPR000182">
    <property type="entry name" value="GNAT_dom"/>
</dbReference>
<feature type="domain" description="N-acetyltransferase" evidence="1">
    <location>
        <begin position="8"/>
        <end position="180"/>
    </location>
</feature>
<sequence>MMLTQDALLFRELESEEVIRLGEIDRSETFWESYRYRDGILQLAPDYQEVTGFDEQELQDMISRQKEIIRTGGRVIGCFDGTLIAGMASVERQRRGSRQQYCKMDILYVSRTYRGRHIALQLLDRTRKIAAGFGAQHLYISATPTRRTVDFYISQGARPATEPDPELVQLEPLDIHLELDVSLLLPAGKG</sequence>
<protein>
    <submittedName>
        <fullName evidence="2">Acetyltransferase (GNAT) family protein</fullName>
    </submittedName>
</protein>
<dbReference type="CDD" id="cd04301">
    <property type="entry name" value="NAT_SF"/>
    <property type="match status" value="1"/>
</dbReference>
<evidence type="ECO:0000313" key="2">
    <source>
        <dbReference type="EMBL" id="PSK94636.1"/>
    </source>
</evidence>
<accession>A0A2P8DBP4</accession>
<dbReference type="PROSITE" id="PS51186">
    <property type="entry name" value="GNAT"/>
    <property type="match status" value="1"/>
</dbReference>
<dbReference type="GO" id="GO:0016747">
    <property type="term" value="F:acyltransferase activity, transferring groups other than amino-acyl groups"/>
    <property type="evidence" value="ECO:0007669"/>
    <property type="project" value="InterPro"/>
</dbReference>
<dbReference type="EMBL" id="PYGD01000001">
    <property type="protein sequence ID" value="PSK94636.1"/>
    <property type="molecule type" value="Genomic_DNA"/>
</dbReference>
<evidence type="ECO:0000313" key="3">
    <source>
        <dbReference type="Proteomes" id="UP000240572"/>
    </source>
</evidence>
<dbReference type="AlphaFoldDB" id="A0A2P8DBP4"/>
<gene>
    <name evidence="2" type="ORF">B0I18_101795</name>
</gene>
<dbReference type="InterPro" id="IPR016181">
    <property type="entry name" value="Acyl_CoA_acyltransferase"/>
</dbReference>
<keyword evidence="2" id="KW-0808">Transferase</keyword>
<dbReference type="OrthoDB" id="8116556at2"/>
<proteinExistence type="predicted"/>
<name>A0A2P8DBP4_9BACT</name>
<comment type="caution">
    <text evidence="2">The sequence shown here is derived from an EMBL/GenBank/DDBJ whole genome shotgun (WGS) entry which is preliminary data.</text>
</comment>
<reference evidence="2 3" key="1">
    <citation type="submission" date="2018-03" db="EMBL/GenBank/DDBJ databases">
        <title>Genomic Encyclopedia of Type Strains, Phase III (KMG-III): the genomes of soil and plant-associated and newly described type strains.</title>
        <authorList>
            <person name="Whitman W."/>
        </authorList>
    </citation>
    <scope>NUCLEOTIDE SEQUENCE [LARGE SCALE GENOMIC DNA]</scope>
    <source>
        <strain evidence="2 3">CGMCC 1.12700</strain>
    </source>
</reference>
<keyword evidence="3" id="KW-1185">Reference proteome</keyword>
<organism evidence="2 3">
    <name type="scientific">Taibaiella chishuiensis</name>
    <dbReference type="NCBI Taxonomy" id="1434707"/>
    <lineage>
        <taxon>Bacteria</taxon>
        <taxon>Pseudomonadati</taxon>
        <taxon>Bacteroidota</taxon>
        <taxon>Chitinophagia</taxon>
        <taxon>Chitinophagales</taxon>
        <taxon>Chitinophagaceae</taxon>
        <taxon>Taibaiella</taxon>
    </lineage>
</organism>
<dbReference type="Proteomes" id="UP000240572">
    <property type="component" value="Unassembled WGS sequence"/>
</dbReference>